<name>A0A1H8KUA3_9SPHI</name>
<dbReference type="InterPro" id="IPR011006">
    <property type="entry name" value="CheY-like_superfamily"/>
</dbReference>
<reference evidence="2" key="1">
    <citation type="submission" date="2016-10" db="EMBL/GenBank/DDBJ databases">
        <authorList>
            <person name="Varghese N."/>
            <person name="Submissions S."/>
        </authorList>
    </citation>
    <scope>NUCLEOTIDE SEQUENCE [LARGE SCALE GENOMIC DNA]</scope>
    <source>
        <strain evidence="2">Gh-48</strain>
    </source>
</reference>
<proteinExistence type="predicted"/>
<accession>A0A1H8KUA3</accession>
<evidence type="ECO:0000313" key="1">
    <source>
        <dbReference type="EMBL" id="SEN96449.1"/>
    </source>
</evidence>
<dbReference type="Proteomes" id="UP000198942">
    <property type="component" value="Unassembled WGS sequence"/>
</dbReference>
<gene>
    <name evidence="1" type="ORF">SAMN05192574_104783</name>
</gene>
<organism evidence="1 2">
    <name type="scientific">Mucilaginibacter gossypiicola</name>
    <dbReference type="NCBI Taxonomy" id="551995"/>
    <lineage>
        <taxon>Bacteria</taxon>
        <taxon>Pseudomonadati</taxon>
        <taxon>Bacteroidota</taxon>
        <taxon>Sphingobacteriia</taxon>
        <taxon>Sphingobacteriales</taxon>
        <taxon>Sphingobacteriaceae</taxon>
        <taxon>Mucilaginibacter</taxon>
    </lineage>
</organism>
<protein>
    <submittedName>
        <fullName evidence="1">Response regulator receiver domain-containing protein</fullName>
    </submittedName>
</protein>
<keyword evidence="2" id="KW-1185">Reference proteome</keyword>
<sequence length="94" mass="10253">MRINRTKHSSTNKRALSNVYSLVGLPIRVFCYFRRPVTSEHKEKPATAALPVIVISASNDGKSIAMNAGASDLIAKPFDLAVLIKKVNPYIKAA</sequence>
<dbReference type="AlphaFoldDB" id="A0A1H8KUA3"/>
<dbReference type="Gene3D" id="3.40.50.2300">
    <property type="match status" value="1"/>
</dbReference>
<dbReference type="SUPFAM" id="SSF52172">
    <property type="entry name" value="CheY-like"/>
    <property type="match status" value="1"/>
</dbReference>
<dbReference type="STRING" id="551995.SAMN05192574_104783"/>
<evidence type="ECO:0000313" key="2">
    <source>
        <dbReference type="Proteomes" id="UP000198942"/>
    </source>
</evidence>
<dbReference type="EMBL" id="FOCL01000004">
    <property type="protein sequence ID" value="SEN96449.1"/>
    <property type="molecule type" value="Genomic_DNA"/>
</dbReference>